<proteinExistence type="predicted"/>
<protein>
    <submittedName>
        <fullName evidence="3">Uncharacterized protein</fullName>
    </submittedName>
</protein>
<feature type="region of interest" description="Disordered" evidence="1">
    <location>
        <begin position="340"/>
        <end position="383"/>
    </location>
</feature>
<sequence length="383" mass="41557">MKLFFCLALFSLSSAEPLFRFPLHRNKSVRYHLEPVGKPVEVDLLTRKSDDSAPFREHLSVNPDDIGIGYTVSGSCTTSRSSGGSYDVQNRGSGNCYISYGDCSESASSVPGSTNIGGFWIHNVYNAGSGSISITYCEESSVPSNGKELINNVQNAGSGKVYIKYSCGFNPNLGRKLMNDLSNAGSGKIYITYKNCCPTFSGVPSPTNNCGKLMNNIRSQGSGIIDIKYWDCGASPSSVPRNTRNTNNCGKLAHDVFNAGSGKIYITYWNCGELPSSAPSNAYIGGKLVDNVQNRGSGRVDIKYGKCSASALSARSDTIIRAKLDKKLASVMPQGALKLNPENERTRRLTFKHERESNNEKKESVEDAAEADLSCQDMQEDEE</sequence>
<name>A0A4Y2F4S3_ARAVE</name>
<feature type="signal peptide" evidence="2">
    <location>
        <begin position="1"/>
        <end position="15"/>
    </location>
</feature>
<dbReference type="AlphaFoldDB" id="A0A4Y2F4S3"/>
<accession>A0A4Y2F4S3</accession>
<gene>
    <name evidence="3" type="ORF">AVEN_108957_1</name>
</gene>
<feature type="chain" id="PRO_5021362061" evidence="2">
    <location>
        <begin position="16"/>
        <end position="383"/>
    </location>
</feature>
<evidence type="ECO:0000256" key="2">
    <source>
        <dbReference type="SAM" id="SignalP"/>
    </source>
</evidence>
<keyword evidence="4" id="KW-1185">Reference proteome</keyword>
<evidence type="ECO:0000313" key="4">
    <source>
        <dbReference type="Proteomes" id="UP000499080"/>
    </source>
</evidence>
<dbReference type="Proteomes" id="UP000499080">
    <property type="component" value="Unassembled WGS sequence"/>
</dbReference>
<reference evidence="3 4" key="1">
    <citation type="journal article" date="2019" name="Sci. Rep.">
        <title>Orb-weaving spider Araneus ventricosus genome elucidates the spidroin gene catalogue.</title>
        <authorList>
            <person name="Kono N."/>
            <person name="Nakamura H."/>
            <person name="Ohtoshi R."/>
            <person name="Moran D.A.P."/>
            <person name="Shinohara A."/>
            <person name="Yoshida Y."/>
            <person name="Fujiwara M."/>
            <person name="Mori M."/>
            <person name="Tomita M."/>
            <person name="Arakawa K."/>
        </authorList>
    </citation>
    <scope>NUCLEOTIDE SEQUENCE [LARGE SCALE GENOMIC DNA]</scope>
</reference>
<organism evidence="3 4">
    <name type="scientific">Araneus ventricosus</name>
    <name type="common">Orbweaver spider</name>
    <name type="synonym">Epeira ventricosa</name>
    <dbReference type="NCBI Taxonomy" id="182803"/>
    <lineage>
        <taxon>Eukaryota</taxon>
        <taxon>Metazoa</taxon>
        <taxon>Ecdysozoa</taxon>
        <taxon>Arthropoda</taxon>
        <taxon>Chelicerata</taxon>
        <taxon>Arachnida</taxon>
        <taxon>Araneae</taxon>
        <taxon>Araneomorphae</taxon>
        <taxon>Entelegynae</taxon>
        <taxon>Araneoidea</taxon>
        <taxon>Araneidae</taxon>
        <taxon>Araneus</taxon>
    </lineage>
</organism>
<comment type="caution">
    <text evidence="3">The sequence shown here is derived from an EMBL/GenBank/DDBJ whole genome shotgun (WGS) entry which is preliminary data.</text>
</comment>
<evidence type="ECO:0000256" key="1">
    <source>
        <dbReference type="SAM" id="MobiDB-lite"/>
    </source>
</evidence>
<feature type="compositionally biased region" description="Basic and acidic residues" evidence="1">
    <location>
        <begin position="341"/>
        <end position="365"/>
    </location>
</feature>
<dbReference type="EMBL" id="BGPR01000793">
    <property type="protein sequence ID" value="GBM35757.1"/>
    <property type="molecule type" value="Genomic_DNA"/>
</dbReference>
<evidence type="ECO:0000313" key="3">
    <source>
        <dbReference type="EMBL" id="GBM35757.1"/>
    </source>
</evidence>
<keyword evidence="2" id="KW-0732">Signal</keyword>